<sequence length="248" mass="28841">MIRVAPQNWMDRVLDQGKLGITPKETWKHIAYEEYRAKLRAPEYPCFFGQGGELRGEMIYTFIPNKKLQDLVTSMRRFVDLVQTPEHERSSLVAFFEPDPSISDHAAFVTRFWQTLQFLHEHDPDPSTERTPEDPLWEFSFEHCEMFVVGASPTYRIRRSRNLGPGLVFVFQPRFLFIDPMTSRPIAAEVRRRIHARMLAYDGMPVHPNIGFYGEPANREWKQYALPDDNGPEIGICPFHVGTRQGSL</sequence>
<evidence type="ECO:0000313" key="1">
    <source>
        <dbReference type="EMBL" id="ADV84357.1"/>
    </source>
</evidence>
<evidence type="ECO:0000313" key="2">
    <source>
        <dbReference type="Proteomes" id="UP000006844"/>
    </source>
</evidence>
<evidence type="ECO:0008006" key="3">
    <source>
        <dbReference type="Google" id="ProtNLM"/>
    </source>
</evidence>
<dbReference type="Pfam" id="PF08892">
    <property type="entry name" value="YqcI_YcgG"/>
    <property type="match status" value="1"/>
</dbReference>
<dbReference type="EMBL" id="CP002467">
    <property type="protein sequence ID" value="ADV84357.1"/>
    <property type="molecule type" value="Genomic_DNA"/>
</dbReference>
<dbReference type="STRING" id="401053.AciPR4_3604"/>
<organism evidence="1 2">
    <name type="scientific">Terriglobus saanensis (strain ATCC BAA-1853 / DSM 23119 / SP1PR4)</name>
    <dbReference type="NCBI Taxonomy" id="401053"/>
    <lineage>
        <taxon>Bacteria</taxon>
        <taxon>Pseudomonadati</taxon>
        <taxon>Acidobacteriota</taxon>
        <taxon>Terriglobia</taxon>
        <taxon>Terriglobales</taxon>
        <taxon>Acidobacteriaceae</taxon>
        <taxon>Terriglobus</taxon>
    </lineage>
</organism>
<dbReference type="HOGENOM" id="CLU_067506_1_0_0"/>
<accession>E8UZL4</accession>
<dbReference type="KEGG" id="tsa:AciPR4_3604"/>
<dbReference type="AlphaFoldDB" id="E8UZL4"/>
<dbReference type="OrthoDB" id="112290at2"/>
<dbReference type="InterPro" id="IPR014988">
    <property type="entry name" value="Uncharacterised_YqcI/YcgG"/>
</dbReference>
<keyword evidence="2" id="KW-1185">Reference proteome</keyword>
<dbReference type="PANTHER" id="PTHR40045:SF1">
    <property type="entry name" value="YQCI_YCGG FAMILY PROTEIN"/>
    <property type="match status" value="1"/>
</dbReference>
<dbReference type="RefSeq" id="WP_013570087.1">
    <property type="nucleotide sequence ID" value="NC_014963.1"/>
</dbReference>
<name>E8UZL4_TERSS</name>
<dbReference type="eggNOG" id="COG3403">
    <property type="taxonomic scope" value="Bacteria"/>
</dbReference>
<protein>
    <recommendedName>
        <fullName evidence="3">YqcI/YcgG family protein</fullName>
    </recommendedName>
</protein>
<dbReference type="Proteomes" id="UP000006844">
    <property type="component" value="Chromosome"/>
</dbReference>
<proteinExistence type="predicted"/>
<dbReference type="PANTHER" id="PTHR40045">
    <property type="entry name" value="YCGG FAMILY PROTEIN"/>
    <property type="match status" value="1"/>
</dbReference>
<reference evidence="1 2" key="1">
    <citation type="journal article" date="2012" name="Stand. Genomic Sci.">
        <title>Complete genome sequence of Terriglobus saanensis type strain SP1PR4(T), an Acidobacteria from tundra soil.</title>
        <authorList>
            <person name="Rawat S.R."/>
            <person name="Mannisto M.K."/>
            <person name="Starovoytov V."/>
            <person name="Goodwin L."/>
            <person name="Nolan M."/>
            <person name="Hauser L."/>
            <person name="Land M."/>
            <person name="Davenport K.W."/>
            <person name="Woyke T."/>
            <person name="Haggblom M.M."/>
        </authorList>
    </citation>
    <scope>NUCLEOTIDE SEQUENCE</scope>
    <source>
        <strain evidence="2">ATCC BAA-1853 / DSM 23119 / SP1PR4</strain>
    </source>
</reference>
<gene>
    <name evidence="1" type="ordered locus">AciPR4_3604</name>
</gene>